<dbReference type="EMBL" id="CM042015">
    <property type="protein sequence ID" value="KAI3708304.1"/>
    <property type="molecule type" value="Genomic_DNA"/>
</dbReference>
<gene>
    <name evidence="1" type="ORF">L2E82_37471</name>
</gene>
<organism evidence="1 2">
    <name type="scientific">Cichorium intybus</name>
    <name type="common">Chicory</name>
    <dbReference type="NCBI Taxonomy" id="13427"/>
    <lineage>
        <taxon>Eukaryota</taxon>
        <taxon>Viridiplantae</taxon>
        <taxon>Streptophyta</taxon>
        <taxon>Embryophyta</taxon>
        <taxon>Tracheophyta</taxon>
        <taxon>Spermatophyta</taxon>
        <taxon>Magnoliopsida</taxon>
        <taxon>eudicotyledons</taxon>
        <taxon>Gunneridae</taxon>
        <taxon>Pentapetalae</taxon>
        <taxon>asterids</taxon>
        <taxon>campanulids</taxon>
        <taxon>Asterales</taxon>
        <taxon>Asteraceae</taxon>
        <taxon>Cichorioideae</taxon>
        <taxon>Cichorieae</taxon>
        <taxon>Cichoriinae</taxon>
        <taxon>Cichorium</taxon>
    </lineage>
</organism>
<dbReference type="Proteomes" id="UP001055811">
    <property type="component" value="Linkage Group LG07"/>
</dbReference>
<reference evidence="1 2" key="2">
    <citation type="journal article" date="2022" name="Mol. Ecol. Resour.">
        <title>The genomes of chicory, endive, great burdock and yacon provide insights into Asteraceae paleo-polyploidization history and plant inulin production.</title>
        <authorList>
            <person name="Fan W."/>
            <person name="Wang S."/>
            <person name="Wang H."/>
            <person name="Wang A."/>
            <person name="Jiang F."/>
            <person name="Liu H."/>
            <person name="Zhao H."/>
            <person name="Xu D."/>
            <person name="Zhang Y."/>
        </authorList>
    </citation>
    <scope>NUCLEOTIDE SEQUENCE [LARGE SCALE GENOMIC DNA]</scope>
    <source>
        <strain evidence="2">cv. Punajuju</strain>
        <tissue evidence="1">Leaves</tissue>
    </source>
</reference>
<comment type="caution">
    <text evidence="1">The sequence shown here is derived from an EMBL/GenBank/DDBJ whole genome shotgun (WGS) entry which is preliminary data.</text>
</comment>
<accession>A0ACB9AE56</accession>
<sequence length="103" mass="11616">MGGRKRFRGLKKNTGLEDPRAEDDTTTCHFSQSFRIEQEVRGKKQDTRAIVPISLLSRHSSALIAFTFCSRCCLIPVVVSFSGDLHHPTLNCTATNLNIYQEF</sequence>
<evidence type="ECO:0000313" key="2">
    <source>
        <dbReference type="Proteomes" id="UP001055811"/>
    </source>
</evidence>
<name>A0ACB9AE56_CICIN</name>
<reference evidence="2" key="1">
    <citation type="journal article" date="2022" name="Mol. Ecol. Resour.">
        <title>The genomes of chicory, endive, great burdock and yacon provide insights into Asteraceae palaeo-polyploidization history and plant inulin production.</title>
        <authorList>
            <person name="Fan W."/>
            <person name="Wang S."/>
            <person name="Wang H."/>
            <person name="Wang A."/>
            <person name="Jiang F."/>
            <person name="Liu H."/>
            <person name="Zhao H."/>
            <person name="Xu D."/>
            <person name="Zhang Y."/>
        </authorList>
    </citation>
    <scope>NUCLEOTIDE SEQUENCE [LARGE SCALE GENOMIC DNA]</scope>
    <source>
        <strain evidence="2">cv. Punajuju</strain>
    </source>
</reference>
<keyword evidence="2" id="KW-1185">Reference proteome</keyword>
<protein>
    <submittedName>
        <fullName evidence="1">Uncharacterized protein</fullName>
    </submittedName>
</protein>
<proteinExistence type="predicted"/>
<evidence type="ECO:0000313" key="1">
    <source>
        <dbReference type="EMBL" id="KAI3708304.1"/>
    </source>
</evidence>